<proteinExistence type="predicted"/>
<organism evidence="1">
    <name type="scientific">uncultured Sulfurovum sp</name>
    <dbReference type="NCBI Taxonomy" id="269237"/>
    <lineage>
        <taxon>Bacteria</taxon>
        <taxon>Pseudomonadati</taxon>
        <taxon>Campylobacterota</taxon>
        <taxon>Epsilonproteobacteria</taxon>
        <taxon>Campylobacterales</taxon>
        <taxon>Sulfurovaceae</taxon>
        <taxon>Sulfurovum</taxon>
        <taxon>environmental samples</taxon>
    </lineage>
</organism>
<dbReference type="EMBL" id="CACVAX010000050">
    <property type="protein sequence ID" value="CAA6817875.1"/>
    <property type="molecule type" value="Genomic_DNA"/>
</dbReference>
<accession>A0A6S6TF04</accession>
<gene>
    <name evidence="1" type="ORF">HELGO_WM8151</name>
</gene>
<dbReference type="AlphaFoldDB" id="A0A6S6TF04"/>
<dbReference type="Pfam" id="PF07586">
    <property type="entry name" value="HXXSHH"/>
    <property type="match status" value="1"/>
</dbReference>
<name>A0A6S6TF04_9BACT</name>
<evidence type="ECO:0000313" key="1">
    <source>
        <dbReference type="EMBL" id="CAA6817875.1"/>
    </source>
</evidence>
<reference evidence="1" key="1">
    <citation type="submission" date="2020-01" db="EMBL/GenBank/DDBJ databases">
        <authorList>
            <person name="Meier V. D."/>
            <person name="Meier V D."/>
        </authorList>
    </citation>
    <scope>NUCLEOTIDE SEQUENCE</scope>
    <source>
        <strain evidence="1">HLG_WM_MAG_04</strain>
    </source>
</reference>
<dbReference type="PROSITE" id="PS51318">
    <property type="entry name" value="TAT"/>
    <property type="match status" value="1"/>
</dbReference>
<sequence length="432" mass="47645">MQKNEQARRKFLKQLGLTGMALPFLGNSALAEETENAPIKRLILIEHPDGINPEHWFPTGTETDFTLPSMTEPFNLVKEQCVFLEGINLGGGLAGHGAYSGLWRGQTTGISIDQYFAEKWRGLTDVSSLVHKASDIYSGTRSLAYDSFGTLIPALVNPLSLLDKIYTNSDIESRTYNNLEESKRRLTTIGQDLETLMQEEQSNNLLFKSHEKALNDVLDALNAKTEETTAINMDQWKEDFEATATAGGLTSRSESRWNGNAILADNAAFELMSGLHEDAIVTALKYDRTRVINYSYGTDTWDFYLKCEDGNSYPYHNAGHDMGQGHIETRKVTSRRVANLIKTLKETNDIYGQPLLDSTLVVYACEIGHASNHTNKNAPFILAGAGLEGGRYLNYNGVLWNKVLVSIANILGDDLTIFGSADSEGGGLDGLV</sequence>
<evidence type="ECO:0008006" key="2">
    <source>
        <dbReference type="Google" id="ProtNLM"/>
    </source>
</evidence>
<dbReference type="InterPro" id="IPR006311">
    <property type="entry name" value="TAT_signal"/>
</dbReference>
<protein>
    <recommendedName>
        <fullName evidence="2">Tat (Twin-arginine translocation) pathway signal sequence domain protein</fullName>
    </recommendedName>
</protein>
<dbReference type="InterPro" id="IPR011447">
    <property type="entry name" value="DUF1552"/>
</dbReference>